<gene>
    <name evidence="1" type="ORF">CCAP1982_LOCUS3517</name>
</gene>
<accession>A0A811U9J1</accession>
<reference evidence="1" key="1">
    <citation type="submission" date="2020-11" db="EMBL/GenBank/DDBJ databases">
        <authorList>
            <person name="Whitehead M."/>
        </authorList>
    </citation>
    <scope>NUCLEOTIDE SEQUENCE</scope>
    <source>
        <strain evidence="1">EGII</strain>
    </source>
</reference>
<keyword evidence="2" id="KW-1185">Reference proteome</keyword>
<sequence length="69" mass="7751">MASKPDCPSHVIFYGVTIWTKCRHSMAHQHVFVGQDTCIEALSSWNTYSISVTCPTMDSGFVGVRLRMQ</sequence>
<dbReference type="Proteomes" id="UP000606786">
    <property type="component" value="Unassembled WGS sequence"/>
</dbReference>
<evidence type="ECO:0000313" key="1">
    <source>
        <dbReference type="EMBL" id="CAD6994786.1"/>
    </source>
</evidence>
<name>A0A811U9J1_CERCA</name>
<evidence type="ECO:0000313" key="2">
    <source>
        <dbReference type="Proteomes" id="UP000606786"/>
    </source>
</evidence>
<comment type="caution">
    <text evidence="1">The sequence shown here is derived from an EMBL/GenBank/DDBJ whole genome shotgun (WGS) entry which is preliminary data.</text>
</comment>
<dbReference type="EMBL" id="CAJHJT010000001">
    <property type="protein sequence ID" value="CAD6994786.1"/>
    <property type="molecule type" value="Genomic_DNA"/>
</dbReference>
<dbReference type="AlphaFoldDB" id="A0A811U9J1"/>
<proteinExistence type="predicted"/>
<protein>
    <submittedName>
        <fullName evidence="1">(Mediterranean fruit fly) hypothetical protein</fullName>
    </submittedName>
</protein>
<organism evidence="1 2">
    <name type="scientific">Ceratitis capitata</name>
    <name type="common">Mediterranean fruit fly</name>
    <name type="synonym">Tephritis capitata</name>
    <dbReference type="NCBI Taxonomy" id="7213"/>
    <lineage>
        <taxon>Eukaryota</taxon>
        <taxon>Metazoa</taxon>
        <taxon>Ecdysozoa</taxon>
        <taxon>Arthropoda</taxon>
        <taxon>Hexapoda</taxon>
        <taxon>Insecta</taxon>
        <taxon>Pterygota</taxon>
        <taxon>Neoptera</taxon>
        <taxon>Endopterygota</taxon>
        <taxon>Diptera</taxon>
        <taxon>Brachycera</taxon>
        <taxon>Muscomorpha</taxon>
        <taxon>Tephritoidea</taxon>
        <taxon>Tephritidae</taxon>
        <taxon>Ceratitis</taxon>
        <taxon>Ceratitis</taxon>
    </lineage>
</organism>